<sequence length="338" mass="36941">MNCGKDPSKCLFFISENVQNNLLKRRGIACAVYFKEQLFLLTSSSAISSKGNPKKLIAEQFSPEQFGDYRLEVSLFSKLGSFTLLKIDKGNENGEKGSGWVSGLNPESPSPERKRSASPFCGKQRFEIELKWHGNNTNIEVISGEAKITSILGAPIIVENKHTNTTQSGIFSVIGVVGLTREKKLCPCYLDENRLEMLFCEQEEGNGATDIQRPVEQDTVPDSGQTTISVDVAASQGATKIKGSDEEPGQATTSVDPSASQDETYIKKSVQDLVSSKQKEMQSKRKGGIVKTPIEQGSSKDSEDAKASTMGELRVLIRAIIDHLLSQLVMGIVKMNIQ</sequence>
<name>A0AAD9QVE3_ACRCE</name>
<accession>A0AAD9QVE3</accession>
<organism evidence="2 3">
    <name type="scientific">Acropora cervicornis</name>
    <name type="common">Staghorn coral</name>
    <dbReference type="NCBI Taxonomy" id="6130"/>
    <lineage>
        <taxon>Eukaryota</taxon>
        <taxon>Metazoa</taxon>
        <taxon>Cnidaria</taxon>
        <taxon>Anthozoa</taxon>
        <taxon>Hexacorallia</taxon>
        <taxon>Scleractinia</taxon>
        <taxon>Astrocoeniina</taxon>
        <taxon>Acroporidae</taxon>
        <taxon>Acropora</taxon>
    </lineage>
</organism>
<comment type="caution">
    <text evidence="2">The sequence shown here is derived from an EMBL/GenBank/DDBJ whole genome shotgun (WGS) entry which is preliminary data.</text>
</comment>
<protein>
    <submittedName>
        <fullName evidence="2">Uncharacterized protein</fullName>
    </submittedName>
</protein>
<evidence type="ECO:0000313" key="3">
    <source>
        <dbReference type="Proteomes" id="UP001249851"/>
    </source>
</evidence>
<reference evidence="2" key="2">
    <citation type="journal article" date="2023" name="Science">
        <title>Genomic signatures of disease resistance in endangered staghorn corals.</title>
        <authorList>
            <person name="Vollmer S.V."/>
            <person name="Selwyn J.D."/>
            <person name="Despard B.A."/>
            <person name="Roesel C.L."/>
        </authorList>
    </citation>
    <scope>NUCLEOTIDE SEQUENCE</scope>
    <source>
        <strain evidence="2">K2</strain>
    </source>
</reference>
<feature type="region of interest" description="Disordered" evidence="1">
    <location>
        <begin position="205"/>
        <end position="226"/>
    </location>
</feature>
<feature type="region of interest" description="Disordered" evidence="1">
    <location>
        <begin position="96"/>
        <end position="118"/>
    </location>
</feature>
<proteinExistence type="predicted"/>
<keyword evidence="3" id="KW-1185">Reference proteome</keyword>
<dbReference type="Proteomes" id="UP001249851">
    <property type="component" value="Unassembled WGS sequence"/>
</dbReference>
<feature type="region of interest" description="Disordered" evidence="1">
    <location>
        <begin position="240"/>
        <end position="262"/>
    </location>
</feature>
<reference evidence="2" key="1">
    <citation type="journal article" date="2023" name="G3 (Bethesda)">
        <title>Whole genome assembly and annotation of the endangered Caribbean coral Acropora cervicornis.</title>
        <authorList>
            <person name="Selwyn J.D."/>
            <person name="Vollmer S.V."/>
        </authorList>
    </citation>
    <scope>NUCLEOTIDE SEQUENCE</scope>
    <source>
        <strain evidence="2">K2</strain>
    </source>
</reference>
<feature type="compositionally biased region" description="Polar residues" evidence="1">
    <location>
        <begin position="250"/>
        <end position="262"/>
    </location>
</feature>
<gene>
    <name evidence="2" type="ORF">P5673_008045</name>
</gene>
<feature type="region of interest" description="Disordered" evidence="1">
    <location>
        <begin position="277"/>
        <end position="306"/>
    </location>
</feature>
<dbReference type="AlphaFoldDB" id="A0AAD9QVE3"/>
<evidence type="ECO:0000256" key="1">
    <source>
        <dbReference type="SAM" id="MobiDB-lite"/>
    </source>
</evidence>
<dbReference type="EMBL" id="JARQWQ010000013">
    <property type="protein sequence ID" value="KAK2568110.1"/>
    <property type="molecule type" value="Genomic_DNA"/>
</dbReference>
<evidence type="ECO:0000313" key="2">
    <source>
        <dbReference type="EMBL" id="KAK2568110.1"/>
    </source>
</evidence>